<dbReference type="Pfam" id="PF00160">
    <property type="entry name" value="Pro_isomerase"/>
    <property type="match status" value="1"/>
</dbReference>
<evidence type="ECO:0000259" key="2">
    <source>
        <dbReference type="Pfam" id="PF00160"/>
    </source>
</evidence>
<proteinExistence type="predicted"/>
<dbReference type="InterPro" id="IPR044666">
    <property type="entry name" value="Cyclophilin_A-like"/>
</dbReference>
<evidence type="ECO:0000313" key="4">
    <source>
        <dbReference type="Proteomes" id="UP000252519"/>
    </source>
</evidence>
<dbReference type="InterPro" id="IPR029000">
    <property type="entry name" value="Cyclophilin-like_dom_sf"/>
</dbReference>
<sequence length="84" mass="9538">MSVTLHTTVGDIKVELFCQECPKTCENFLALCASDYYKDNIFHRHALFVGKEIRMKRVKMTYTGLAARTIKYAMLGLRGFAAEA</sequence>
<comment type="caution">
    <text evidence="3">The sequence shown here is derived from an EMBL/GenBank/DDBJ whole genome shotgun (WGS) entry which is preliminary data.</text>
</comment>
<dbReference type="STRING" id="29170.A0A368F7I4"/>
<organism evidence="3 4">
    <name type="scientific">Ancylostoma caninum</name>
    <name type="common">Dog hookworm</name>
    <dbReference type="NCBI Taxonomy" id="29170"/>
    <lineage>
        <taxon>Eukaryota</taxon>
        <taxon>Metazoa</taxon>
        <taxon>Ecdysozoa</taxon>
        <taxon>Nematoda</taxon>
        <taxon>Chromadorea</taxon>
        <taxon>Rhabditida</taxon>
        <taxon>Rhabditina</taxon>
        <taxon>Rhabditomorpha</taxon>
        <taxon>Strongyloidea</taxon>
        <taxon>Ancylostomatidae</taxon>
        <taxon>Ancylostomatinae</taxon>
        <taxon>Ancylostoma</taxon>
    </lineage>
</organism>
<dbReference type="AlphaFoldDB" id="A0A368F7I4"/>
<gene>
    <name evidence="3" type="ORF">ANCCAN_28133</name>
</gene>
<dbReference type="EMBL" id="JOJR01009244">
    <property type="protein sequence ID" value="RCN26147.1"/>
    <property type="molecule type" value="Genomic_DNA"/>
</dbReference>
<dbReference type="GO" id="GO:0071013">
    <property type="term" value="C:catalytic step 2 spliceosome"/>
    <property type="evidence" value="ECO:0007669"/>
    <property type="project" value="TreeGrafter"/>
</dbReference>
<evidence type="ECO:0000313" key="3">
    <source>
        <dbReference type="EMBL" id="RCN26147.1"/>
    </source>
</evidence>
<dbReference type="PANTHER" id="PTHR45625:SF2">
    <property type="entry name" value="PEPTIDYL-PROLYL CIS-TRANS ISOMERASE-LIKE 3"/>
    <property type="match status" value="1"/>
</dbReference>
<feature type="domain" description="PPIase cyclophilin-type" evidence="2">
    <location>
        <begin position="3"/>
        <end position="45"/>
    </location>
</feature>
<name>A0A368F7I4_ANCCA</name>
<dbReference type="Proteomes" id="UP000252519">
    <property type="component" value="Unassembled WGS sequence"/>
</dbReference>
<dbReference type="OrthoDB" id="271386at2759"/>
<dbReference type="GO" id="GO:0003755">
    <property type="term" value="F:peptidyl-prolyl cis-trans isomerase activity"/>
    <property type="evidence" value="ECO:0007669"/>
    <property type="project" value="UniProtKB-EC"/>
</dbReference>
<keyword evidence="4" id="KW-1185">Reference proteome</keyword>
<dbReference type="InterPro" id="IPR002130">
    <property type="entry name" value="Cyclophilin-type_PPIase_dom"/>
</dbReference>
<accession>A0A368F7I4</accession>
<evidence type="ECO:0000256" key="1">
    <source>
        <dbReference type="ARBA" id="ARBA00000971"/>
    </source>
</evidence>
<dbReference type="SUPFAM" id="SSF50891">
    <property type="entry name" value="Cyclophilin-like"/>
    <property type="match status" value="1"/>
</dbReference>
<dbReference type="PANTHER" id="PTHR45625">
    <property type="entry name" value="PEPTIDYL-PROLYL CIS-TRANS ISOMERASE-RELATED"/>
    <property type="match status" value="1"/>
</dbReference>
<reference evidence="3 4" key="1">
    <citation type="submission" date="2014-10" db="EMBL/GenBank/DDBJ databases">
        <title>Draft genome of the hookworm Ancylostoma caninum.</title>
        <authorList>
            <person name="Mitreva M."/>
        </authorList>
    </citation>
    <scope>NUCLEOTIDE SEQUENCE [LARGE SCALE GENOMIC DNA]</scope>
    <source>
        <strain evidence="3 4">Baltimore</strain>
    </source>
</reference>
<dbReference type="Gene3D" id="2.40.100.10">
    <property type="entry name" value="Cyclophilin-like"/>
    <property type="match status" value="1"/>
</dbReference>
<protein>
    <recommendedName>
        <fullName evidence="2">PPIase cyclophilin-type domain-containing protein</fullName>
    </recommendedName>
</protein>
<comment type="catalytic activity">
    <reaction evidence="1">
        <text>[protein]-peptidylproline (omega=180) = [protein]-peptidylproline (omega=0)</text>
        <dbReference type="Rhea" id="RHEA:16237"/>
        <dbReference type="Rhea" id="RHEA-COMP:10747"/>
        <dbReference type="Rhea" id="RHEA-COMP:10748"/>
        <dbReference type="ChEBI" id="CHEBI:83833"/>
        <dbReference type="ChEBI" id="CHEBI:83834"/>
        <dbReference type="EC" id="5.2.1.8"/>
    </reaction>
</comment>